<name>A0A090QJH1_9GAMM</name>
<evidence type="ECO:0000259" key="1">
    <source>
        <dbReference type="Pfam" id="PF02698"/>
    </source>
</evidence>
<dbReference type="AlphaFoldDB" id="A0A090QJH1"/>
<dbReference type="EMBL" id="BBMN01000001">
    <property type="protein sequence ID" value="GAL03300.1"/>
    <property type="molecule type" value="Genomic_DNA"/>
</dbReference>
<dbReference type="PANTHER" id="PTHR30336">
    <property type="entry name" value="INNER MEMBRANE PROTEIN, PROBABLE PERMEASE"/>
    <property type="match status" value="1"/>
</dbReference>
<dbReference type="Pfam" id="PF02698">
    <property type="entry name" value="DUF218"/>
    <property type="match status" value="1"/>
</dbReference>
<dbReference type="Gene3D" id="3.40.50.620">
    <property type="entry name" value="HUPs"/>
    <property type="match status" value="1"/>
</dbReference>
<gene>
    <name evidence="2" type="ORF">JCM19237_6193</name>
</gene>
<evidence type="ECO:0000313" key="3">
    <source>
        <dbReference type="Proteomes" id="UP000029227"/>
    </source>
</evidence>
<evidence type="ECO:0000313" key="2">
    <source>
        <dbReference type="EMBL" id="GAL03300.1"/>
    </source>
</evidence>
<proteinExistence type="predicted"/>
<protein>
    <recommendedName>
        <fullName evidence="1">DUF218 domain-containing protein</fullName>
    </recommendedName>
</protein>
<reference evidence="2 3" key="1">
    <citation type="journal article" date="2014" name="Genome Announc.">
        <title>Draft Genome Sequences of Two Vibrionaceae Species, Vibrio ponticus C121 and Photobacterium aphoticum C119, Isolated as Coral Reef Microbiota.</title>
        <authorList>
            <person name="Al-saari N."/>
            <person name="Meirelles P.M."/>
            <person name="Mino S."/>
            <person name="Suda W."/>
            <person name="Oshima K."/>
            <person name="Hattori M."/>
            <person name="Ohkuma M."/>
            <person name="Thompson F.L."/>
            <person name="Gomez-Gil B."/>
            <person name="Sawabe T."/>
            <person name="Sawabe T."/>
        </authorList>
    </citation>
    <scope>NUCLEOTIDE SEQUENCE [LARGE SCALE GENOMIC DNA]</scope>
    <source>
        <strain evidence="2 3">JCM 19237</strain>
    </source>
</reference>
<dbReference type="CDD" id="cd06259">
    <property type="entry name" value="YdcF-like"/>
    <property type="match status" value="1"/>
</dbReference>
<organism evidence="2 3">
    <name type="scientific">Photobacterium aphoticum</name>
    <dbReference type="NCBI Taxonomy" id="754436"/>
    <lineage>
        <taxon>Bacteria</taxon>
        <taxon>Pseudomonadati</taxon>
        <taxon>Pseudomonadota</taxon>
        <taxon>Gammaproteobacteria</taxon>
        <taxon>Vibrionales</taxon>
        <taxon>Vibrionaceae</taxon>
        <taxon>Photobacterium</taxon>
    </lineage>
</organism>
<dbReference type="Proteomes" id="UP000029227">
    <property type="component" value="Unassembled WGS sequence"/>
</dbReference>
<dbReference type="InterPro" id="IPR051599">
    <property type="entry name" value="Cell_Envelope_Assoc"/>
</dbReference>
<dbReference type="GO" id="GO:0005886">
    <property type="term" value="C:plasma membrane"/>
    <property type="evidence" value="ECO:0007669"/>
    <property type="project" value="TreeGrafter"/>
</dbReference>
<dbReference type="InterPro" id="IPR003848">
    <property type="entry name" value="DUF218"/>
</dbReference>
<accession>A0A090QJH1</accession>
<dbReference type="InterPro" id="IPR014729">
    <property type="entry name" value="Rossmann-like_a/b/a_fold"/>
</dbReference>
<feature type="domain" description="DUF218" evidence="1">
    <location>
        <begin position="4"/>
        <end position="47"/>
    </location>
</feature>
<comment type="caution">
    <text evidence="2">The sequence shown here is derived from an EMBL/GenBank/DDBJ whole genome shotgun (WGS) entry which is preliminary data.</text>
</comment>
<dbReference type="STRING" id="754436.JCM19237_6193"/>
<sequence>MFDRSEAEAFATVAMDMGVPEEAILIESQSTNTGENVQFTQALLAEKGWIHNA</sequence>
<dbReference type="PANTHER" id="PTHR30336:SF20">
    <property type="entry name" value="DUF218 DOMAIN-CONTAINING PROTEIN"/>
    <property type="match status" value="1"/>
</dbReference>
<dbReference type="eggNOG" id="COG1434">
    <property type="taxonomic scope" value="Bacteria"/>
</dbReference>